<protein>
    <recommendedName>
        <fullName evidence="9">Glutathione hydrolase proenzyme</fullName>
        <ecNumber evidence="9">2.3.2.2</ecNumber>
        <ecNumber evidence="9">3.4.19.13</ecNumber>
    </recommendedName>
    <component>
        <recommendedName>
            <fullName evidence="9">Glutathione hydrolase large chain</fullName>
        </recommendedName>
    </component>
    <component>
        <recommendedName>
            <fullName evidence="9">Glutathione hydrolase small chain</fullName>
        </recommendedName>
    </component>
</protein>
<evidence type="ECO:0000256" key="6">
    <source>
        <dbReference type="ARBA" id="ARBA00023145"/>
    </source>
</evidence>
<reference evidence="11 12" key="1">
    <citation type="submission" date="2024-03" db="EMBL/GenBank/DDBJ databases">
        <title>Community enrichment and isolation of bacterial strains for fucoidan degradation.</title>
        <authorList>
            <person name="Sichert A."/>
        </authorList>
    </citation>
    <scope>NUCLEOTIDE SEQUENCE [LARGE SCALE GENOMIC DNA]</scope>
    <source>
        <strain evidence="11 12">AS76</strain>
    </source>
</reference>
<keyword evidence="6 9" id="KW-0865">Zymogen</keyword>
<dbReference type="Gene3D" id="1.10.246.130">
    <property type="match status" value="1"/>
</dbReference>
<comment type="catalytic activity">
    <reaction evidence="2 9">
        <text>glutathione + H2O = L-cysteinylglycine + L-glutamate</text>
        <dbReference type="Rhea" id="RHEA:28807"/>
        <dbReference type="ChEBI" id="CHEBI:15377"/>
        <dbReference type="ChEBI" id="CHEBI:29985"/>
        <dbReference type="ChEBI" id="CHEBI:57925"/>
        <dbReference type="ChEBI" id="CHEBI:61694"/>
        <dbReference type="EC" id="3.4.19.13"/>
    </reaction>
</comment>
<comment type="pathway">
    <text evidence="9">Sulfur metabolism; glutathione metabolism.</text>
</comment>
<name>A0ABU9TTU0_9GAMM</name>
<keyword evidence="7 9" id="KW-0012">Acyltransferase</keyword>
<evidence type="ECO:0000256" key="10">
    <source>
        <dbReference type="SAM" id="SignalP"/>
    </source>
</evidence>
<dbReference type="InterPro" id="IPR000101">
    <property type="entry name" value="GGT_peptidase"/>
</dbReference>
<dbReference type="Proteomes" id="UP001449225">
    <property type="component" value="Unassembled WGS sequence"/>
</dbReference>
<dbReference type="PRINTS" id="PR01210">
    <property type="entry name" value="GGTRANSPTASE"/>
</dbReference>
<dbReference type="EC" id="3.4.19.13" evidence="9"/>
<keyword evidence="4 9" id="KW-0808">Transferase</keyword>
<dbReference type="EC" id="2.3.2.2" evidence="9"/>
<comment type="catalytic activity">
    <reaction evidence="1 9">
        <text>an S-substituted glutathione + H2O = an S-substituted L-cysteinylglycine + L-glutamate</text>
        <dbReference type="Rhea" id="RHEA:59468"/>
        <dbReference type="ChEBI" id="CHEBI:15377"/>
        <dbReference type="ChEBI" id="CHEBI:29985"/>
        <dbReference type="ChEBI" id="CHEBI:90779"/>
        <dbReference type="ChEBI" id="CHEBI:143103"/>
        <dbReference type="EC" id="3.4.19.13"/>
    </reaction>
</comment>
<comment type="subunit">
    <text evidence="9">This enzyme consists of two polypeptide chains, which are synthesized in precursor form from a single polypeptide.</text>
</comment>
<dbReference type="Pfam" id="PF01019">
    <property type="entry name" value="G_glu_transpept"/>
    <property type="match status" value="1"/>
</dbReference>
<dbReference type="SUPFAM" id="SSF56235">
    <property type="entry name" value="N-terminal nucleophile aminohydrolases (Ntn hydrolases)"/>
    <property type="match status" value="1"/>
</dbReference>
<keyword evidence="9" id="KW-0317">Glutathione biosynthesis</keyword>
<dbReference type="PANTHER" id="PTHR43199">
    <property type="entry name" value="GLUTATHIONE HYDROLASE"/>
    <property type="match status" value="1"/>
</dbReference>
<evidence type="ECO:0000256" key="2">
    <source>
        <dbReference type="ARBA" id="ARBA00001089"/>
    </source>
</evidence>
<keyword evidence="10" id="KW-0732">Signal</keyword>
<dbReference type="InterPro" id="IPR043138">
    <property type="entry name" value="GGT_lsub"/>
</dbReference>
<proteinExistence type="inferred from homology"/>
<accession>A0ABU9TTU0</accession>
<comment type="PTM">
    <text evidence="9">Cleaved by autocatalysis into a large and a small subunit.</text>
</comment>
<dbReference type="PANTHER" id="PTHR43199:SF1">
    <property type="entry name" value="GLUTATHIONE HYDROLASE PROENZYME"/>
    <property type="match status" value="1"/>
</dbReference>
<evidence type="ECO:0000256" key="7">
    <source>
        <dbReference type="ARBA" id="ARBA00023315"/>
    </source>
</evidence>
<feature type="chain" id="PRO_5046435116" description="Glutathione hydrolase proenzyme" evidence="10">
    <location>
        <begin position="24"/>
        <end position="583"/>
    </location>
</feature>
<dbReference type="InterPro" id="IPR051792">
    <property type="entry name" value="GGT_bact"/>
</dbReference>
<gene>
    <name evidence="11" type="primary">ggt</name>
    <name evidence="11" type="ORF">WNY58_11925</name>
</gene>
<keyword evidence="12" id="KW-1185">Reference proteome</keyword>
<evidence type="ECO:0000256" key="4">
    <source>
        <dbReference type="ARBA" id="ARBA00022679"/>
    </source>
</evidence>
<comment type="similarity">
    <text evidence="3 9">Belongs to the gamma-glutamyltransferase family.</text>
</comment>
<dbReference type="InterPro" id="IPR043137">
    <property type="entry name" value="GGT_ssub_C"/>
</dbReference>
<comment type="catalytic activity">
    <reaction evidence="8 9">
        <text>an N-terminal (5-L-glutamyl)-[peptide] + an alpha-amino acid = 5-L-glutamyl amino acid + an N-terminal L-alpha-aminoacyl-[peptide]</text>
        <dbReference type="Rhea" id="RHEA:23904"/>
        <dbReference type="Rhea" id="RHEA-COMP:9780"/>
        <dbReference type="Rhea" id="RHEA-COMP:9795"/>
        <dbReference type="ChEBI" id="CHEBI:77644"/>
        <dbReference type="ChEBI" id="CHEBI:78597"/>
        <dbReference type="ChEBI" id="CHEBI:78599"/>
        <dbReference type="ChEBI" id="CHEBI:78608"/>
        <dbReference type="EC" id="2.3.2.2"/>
    </reaction>
</comment>
<dbReference type="NCBIfam" id="TIGR00066">
    <property type="entry name" value="g_glut_trans"/>
    <property type="match status" value="1"/>
</dbReference>
<evidence type="ECO:0000256" key="5">
    <source>
        <dbReference type="ARBA" id="ARBA00022801"/>
    </source>
</evidence>
<evidence type="ECO:0000256" key="8">
    <source>
        <dbReference type="ARBA" id="ARBA00047417"/>
    </source>
</evidence>
<evidence type="ECO:0000313" key="12">
    <source>
        <dbReference type="Proteomes" id="UP001449225"/>
    </source>
</evidence>
<sequence length="583" mass="63003">MKLLHILRALLCIVPLSLSSAYAVDEDLAPENATGRQTNIASNAYPSLVVTANPLATRVGLSILQQGGSAADAAVAIQAMLTLVEPQSSGIGGGAFLLYWDQAENKLTALDGRETAPLAADEKLFYRNKEPMRWVDALVGGRSVGTPGVLKMLELAHTKHGKLPWKPLFKDAIVQAEKGFKVSPRLHKLIASGINPGLNRYPEARNYFYAEDGSPLPVGFLRKNPALASSLKLIAQQGSSAFYQGALGKQIVARIQEIKDNPGLLSSRDLAQYQAIERTPICQPYKTYKVCGFPPPTSGGVTVLQILTLLEHTDYSALPPQSPLAKHLFTQASRLAYADRGRYLADSDFVDVPVEGLLNADYIQQRATLIQSTQDAGTIAPGQPEGMNSAWRDDQSPELPSTSHFVVVDQWGNAASMTSSIEMAFGSTLMVGGFLLNNQLTDFSFTPEKQGQLIANRVQPGKRPRSSMSPFMVFDAEGNLYAAVGSPGGSRIINYVAESLLMMLNTDLPLQQAINTPHVSNRNGITELEAGTAAEQLAEPLGNMGHEIKIRDLNSGLHAFRRTDNGLWESGVDNRREGLALGE</sequence>
<dbReference type="GO" id="GO:0103068">
    <property type="term" value="F:leukotriene C4 gamma-glutamyl transferase activity"/>
    <property type="evidence" value="ECO:0007669"/>
    <property type="project" value="UniProtKB-EC"/>
</dbReference>
<dbReference type="InterPro" id="IPR029055">
    <property type="entry name" value="Ntn_hydrolases_N"/>
</dbReference>
<feature type="signal peptide" evidence="10">
    <location>
        <begin position="1"/>
        <end position="23"/>
    </location>
</feature>
<dbReference type="EMBL" id="JBBMRA010000011">
    <property type="protein sequence ID" value="MEM5537100.1"/>
    <property type="molecule type" value="Genomic_DNA"/>
</dbReference>
<evidence type="ECO:0000256" key="3">
    <source>
        <dbReference type="ARBA" id="ARBA00009381"/>
    </source>
</evidence>
<dbReference type="RefSeq" id="WP_342854634.1">
    <property type="nucleotide sequence ID" value="NZ_JBBMRA010000011.1"/>
</dbReference>
<dbReference type="Gene3D" id="3.60.20.40">
    <property type="match status" value="1"/>
</dbReference>
<keyword evidence="5 9" id="KW-0378">Hydrolase</keyword>
<organism evidence="11 12">
    <name type="scientific">Neptuniibacter pectenicola</name>
    <dbReference type="NCBI Taxonomy" id="1806669"/>
    <lineage>
        <taxon>Bacteria</taxon>
        <taxon>Pseudomonadati</taxon>
        <taxon>Pseudomonadota</taxon>
        <taxon>Gammaproteobacteria</taxon>
        <taxon>Oceanospirillales</taxon>
        <taxon>Oceanospirillaceae</taxon>
        <taxon>Neptuniibacter</taxon>
    </lineage>
</organism>
<evidence type="ECO:0000313" key="11">
    <source>
        <dbReference type="EMBL" id="MEM5537100.1"/>
    </source>
</evidence>
<evidence type="ECO:0000256" key="1">
    <source>
        <dbReference type="ARBA" id="ARBA00001049"/>
    </source>
</evidence>
<comment type="caution">
    <text evidence="11">The sequence shown here is derived from an EMBL/GenBank/DDBJ whole genome shotgun (WGS) entry which is preliminary data.</text>
</comment>
<evidence type="ECO:0000256" key="9">
    <source>
        <dbReference type="RuleBase" id="RU368036"/>
    </source>
</evidence>